<proteinExistence type="predicted"/>
<reference evidence="4" key="1">
    <citation type="journal article" date="2019" name="Int. J. Syst. Evol. Microbiol.">
        <title>The Global Catalogue of Microorganisms (GCM) 10K type strain sequencing project: providing services to taxonomists for standard genome sequencing and annotation.</title>
        <authorList>
            <consortium name="The Broad Institute Genomics Platform"/>
            <consortium name="The Broad Institute Genome Sequencing Center for Infectious Disease"/>
            <person name="Wu L."/>
            <person name="Ma J."/>
        </authorList>
    </citation>
    <scope>NUCLEOTIDE SEQUENCE [LARGE SCALE GENOMIC DNA]</scope>
    <source>
        <strain evidence="4">KCTC 62164</strain>
    </source>
</reference>
<keyword evidence="1" id="KW-1133">Transmembrane helix</keyword>
<keyword evidence="1" id="KW-0812">Transmembrane</keyword>
<organism evidence="3 4">
    <name type="scientific">Kordiimonas pumila</name>
    <dbReference type="NCBI Taxonomy" id="2161677"/>
    <lineage>
        <taxon>Bacteria</taxon>
        <taxon>Pseudomonadati</taxon>
        <taxon>Pseudomonadota</taxon>
        <taxon>Alphaproteobacteria</taxon>
        <taxon>Kordiimonadales</taxon>
        <taxon>Kordiimonadaceae</taxon>
        <taxon>Kordiimonas</taxon>
    </lineage>
</organism>
<name>A0ABV7D1N8_9PROT</name>
<evidence type="ECO:0000259" key="2">
    <source>
        <dbReference type="Pfam" id="PF04389"/>
    </source>
</evidence>
<comment type="caution">
    <text evidence="3">The sequence shown here is derived from an EMBL/GenBank/DDBJ whole genome shotgun (WGS) entry which is preliminary data.</text>
</comment>
<dbReference type="SUPFAM" id="SSF53187">
    <property type="entry name" value="Zn-dependent exopeptidases"/>
    <property type="match status" value="1"/>
</dbReference>
<keyword evidence="1" id="KW-0472">Membrane</keyword>
<accession>A0ABV7D1N8</accession>
<evidence type="ECO:0000313" key="3">
    <source>
        <dbReference type="EMBL" id="MFC3050923.1"/>
    </source>
</evidence>
<dbReference type="EMBL" id="JBHRSL010000002">
    <property type="protein sequence ID" value="MFC3050923.1"/>
    <property type="molecule type" value="Genomic_DNA"/>
</dbReference>
<sequence>MFLRCNEILKILSEWPVRTSGSEDEMLARESMVTLLESQTDVTIVEEAFWCPVSNQALLGMISIGVVLTLWVSSYMPYIALLSGLFFWISYLLHLDGRAHPLVWVLPKKLTANISASKGAGQGLYILMAHLDTKKCLLWDQQENDIYRKYVNYLTIAVIASCVLVPILNIIGYNLSFFGLAFLSAIVLCRLCAEFIPVLQAKEENNDLGVAAATVAASKFWHTLPKNAEVRLLITTGHEQAFSGVAHYIRQHKENWHFKSVFVINFDALTTNNLGYNLRSGTLTPVLYSNVLSKLVAEIPYQDHRFVTVKPQTKSFVNFETVYFYRASIPSLTLTSETASGNSISEEMAAEKAVVLTEKLVAKIDIN</sequence>
<feature type="domain" description="Peptidase M28" evidence="2">
    <location>
        <begin position="209"/>
        <end position="334"/>
    </location>
</feature>
<keyword evidence="4" id="KW-1185">Reference proteome</keyword>
<protein>
    <submittedName>
        <fullName evidence="3">M28 family peptidase</fullName>
    </submittedName>
</protein>
<dbReference type="InterPro" id="IPR007484">
    <property type="entry name" value="Peptidase_M28"/>
</dbReference>
<feature type="transmembrane region" description="Helical" evidence="1">
    <location>
        <begin position="75"/>
        <end position="93"/>
    </location>
</feature>
<dbReference type="Proteomes" id="UP001595444">
    <property type="component" value="Unassembled WGS sequence"/>
</dbReference>
<dbReference type="RefSeq" id="WP_194212355.1">
    <property type="nucleotide sequence ID" value="NZ_CP061205.1"/>
</dbReference>
<feature type="transmembrane region" description="Helical" evidence="1">
    <location>
        <begin position="150"/>
        <end position="171"/>
    </location>
</feature>
<gene>
    <name evidence="3" type="ORF">ACFOKA_03280</name>
</gene>
<dbReference type="Pfam" id="PF04389">
    <property type="entry name" value="Peptidase_M28"/>
    <property type="match status" value="1"/>
</dbReference>
<dbReference type="Gene3D" id="3.40.630.10">
    <property type="entry name" value="Zn peptidases"/>
    <property type="match status" value="1"/>
</dbReference>
<evidence type="ECO:0000256" key="1">
    <source>
        <dbReference type="SAM" id="Phobius"/>
    </source>
</evidence>
<evidence type="ECO:0000313" key="4">
    <source>
        <dbReference type="Proteomes" id="UP001595444"/>
    </source>
</evidence>